<evidence type="ECO:0000313" key="3">
    <source>
        <dbReference type="EMBL" id="MBO0353676.1"/>
    </source>
</evidence>
<dbReference type="Proteomes" id="UP000664044">
    <property type="component" value="Unassembled WGS sequence"/>
</dbReference>
<gene>
    <name evidence="3" type="ORF">J0656_06575</name>
</gene>
<evidence type="ECO:0000256" key="1">
    <source>
        <dbReference type="SAM" id="SignalP"/>
    </source>
</evidence>
<keyword evidence="4" id="KW-1185">Reference proteome</keyword>
<protein>
    <submittedName>
        <fullName evidence="3">G-D-S-L family lipolytic protein</fullName>
    </submittedName>
</protein>
<dbReference type="SUPFAM" id="SSF52266">
    <property type="entry name" value="SGNH hydrolase"/>
    <property type="match status" value="1"/>
</dbReference>
<dbReference type="Pfam" id="PF13472">
    <property type="entry name" value="Lipase_GDSL_2"/>
    <property type="match status" value="1"/>
</dbReference>
<reference evidence="3 4" key="1">
    <citation type="submission" date="2021-03" db="EMBL/GenBank/DDBJ databases">
        <title>Muricauda lutimaris sp. nov. and Muricauda ruestringensis sp. nov, two marine members of the Flavobacteriaceae isolated from deep sea sediments of Western Pacific.</title>
        <authorList>
            <person name="Zhao S."/>
            <person name="Liu R."/>
        </authorList>
    </citation>
    <scope>NUCLEOTIDE SEQUENCE [LARGE SCALE GENOMIC DNA]</scope>
    <source>
        <strain evidence="3 4">BC31-1-A7</strain>
    </source>
</reference>
<comment type="caution">
    <text evidence="3">The sequence shown here is derived from an EMBL/GenBank/DDBJ whole genome shotgun (WGS) entry which is preliminary data.</text>
</comment>
<dbReference type="RefSeq" id="WP_207032427.1">
    <property type="nucleotide sequence ID" value="NZ_JAFLNL010000003.1"/>
</dbReference>
<feature type="chain" id="PRO_5045722527" evidence="1">
    <location>
        <begin position="18"/>
        <end position="214"/>
    </location>
</feature>
<evidence type="ECO:0000259" key="2">
    <source>
        <dbReference type="Pfam" id="PF13472"/>
    </source>
</evidence>
<dbReference type="InterPro" id="IPR051532">
    <property type="entry name" value="Ester_Hydrolysis_Enzymes"/>
</dbReference>
<accession>A0ABS3G2P3</accession>
<keyword evidence="1" id="KW-0732">Signal</keyword>
<dbReference type="InterPro" id="IPR036514">
    <property type="entry name" value="SGNH_hydro_sf"/>
</dbReference>
<proteinExistence type="predicted"/>
<feature type="signal peptide" evidence="1">
    <location>
        <begin position="1"/>
        <end position="17"/>
    </location>
</feature>
<sequence>MKHLIIALLMIPVIAMGQTDNPFENEVRAIQQKNDSLWDSSRPTIVFTGSSSIRFWDDVQERFPEHQVLNTGFGGSQFSDLELYLDELILNYKPSKVFIYEGDNDIFAKKRPRKILQRAEYILGILQQRNPDMEIVLISAKPSISRWKYRGRYRRLNRKLYRLASKTDGIDFVDVWYPMLDKRKVKQDIFIEDGLHMNSKGYDIWYDVIKNYID</sequence>
<evidence type="ECO:0000313" key="4">
    <source>
        <dbReference type="Proteomes" id="UP000664044"/>
    </source>
</evidence>
<dbReference type="PANTHER" id="PTHR30383:SF5">
    <property type="entry name" value="SGNH HYDROLASE-TYPE ESTERASE DOMAIN-CONTAINING PROTEIN"/>
    <property type="match status" value="1"/>
</dbReference>
<dbReference type="InterPro" id="IPR013830">
    <property type="entry name" value="SGNH_hydro"/>
</dbReference>
<dbReference type="EMBL" id="JAFLNL010000003">
    <property type="protein sequence ID" value="MBO0353676.1"/>
    <property type="molecule type" value="Genomic_DNA"/>
</dbReference>
<organism evidence="3 4">
    <name type="scientific">Flagellimonas aurea</name>
    <dbReference type="NCBI Taxonomy" id="2915619"/>
    <lineage>
        <taxon>Bacteria</taxon>
        <taxon>Pseudomonadati</taxon>
        <taxon>Bacteroidota</taxon>
        <taxon>Flavobacteriia</taxon>
        <taxon>Flavobacteriales</taxon>
        <taxon>Flavobacteriaceae</taxon>
        <taxon>Flagellimonas</taxon>
    </lineage>
</organism>
<dbReference type="PANTHER" id="PTHR30383">
    <property type="entry name" value="THIOESTERASE 1/PROTEASE 1/LYSOPHOSPHOLIPASE L1"/>
    <property type="match status" value="1"/>
</dbReference>
<name>A0ABS3G2P3_9FLAO</name>
<feature type="domain" description="SGNH hydrolase-type esterase" evidence="2">
    <location>
        <begin position="55"/>
        <end position="204"/>
    </location>
</feature>
<dbReference type="Gene3D" id="3.40.50.1110">
    <property type="entry name" value="SGNH hydrolase"/>
    <property type="match status" value="1"/>
</dbReference>